<feature type="compositionally biased region" description="Polar residues" evidence="1">
    <location>
        <begin position="29"/>
        <end position="41"/>
    </location>
</feature>
<evidence type="ECO:0000313" key="2">
    <source>
        <dbReference type="Proteomes" id="UP000887540"/>
    </source>
</evidence>
<dbReference type="AlphaFoldDB" id="A0A914E890"/>
<protein>
    <submittedName>
        <fullName evidence="3">Transmembrane protein</fullName>
    </submittedName>
</protein>
<keyword evidence="2" id="KW-1185">Reference proteome</keyword>
<reference evidence="3" key="1">
    <citation type="submission" date="2022-11" db="UniProtKB">
        <authorList>
            <consortium name="WormBaseParasite"/>
        </authorList>
    </citation>
    <scope>IDENTIFICATION</scope>
</reference>
<sequence>MEDQACASIILEAPPLTEMNITRKDMTEPTCSEPSSSNSDLYSEEMKNPCKKIIKHAIVFGIIYRLHQWCSKLLWLTVSTVISFYGELKSNNRKTLKEVRKTIVSGKQRKSKTVIQLRIQLFKHLKQLQAVEQYKSHHHHHCHRRKKLSRPPSPQLFDIIEDGSNESVD</sequence>
<accession>A0A914E890</accession>
<evidence type="ECO:0000256" key="1">
    <source>
        <dbReference type="SAM" id="MobiDB-lite"/>
    </source>
</evidence>
<feature type="region of interest" description="Disordered" evidence="1">
    <location>
        <begin position="22"/>
        <end position="42"/>
    </location>
</feature>
<dbReference type="WBParaSite" id="ACRNAN_scaffold6424.g20456.t1">
    <property type="protein sequence ID" value="ACRNAN_scaffold6424.g20456.t1"/>
    <property type="gene ID" value="ACRNAN_scaffold6424.g20456"/>
</dbReference>
<dbReference type="Proteomes" id="UP000887540">
    <property type="component" value="Unplaced"/>
</dbReference>
<proteinExistence type="predicted"/>
<organism evidence="2 3">
    <name type="scientific">Acrobeloides nanus</name>
    <dbReference type="NCBI Taxonomy" id="290746"/>
    <lineage>
        <taxon>Eukaryota</taxon>
        <taxon>Metazoa</taxon>
        <taxon>Ecdysozoa</taxon>
        <taxon>Nematoda</taxon>
        <taxon>Chromadorea</taxon>
        <taxon>Rhabditida</taxon>
        <taxon>Tylenchina</taxon>
        <taxon>Cephalobomorpha</taxon>
        <taxon>Cephaloboidea</taxon>
        <taxon>Cephalobidae</taxon>
        <taxon>Acrobeloides</taxon>
    </lineage>
</organism>
<name>A0A914E890_9BILA</name>
<evidence type="ECO:0000313" key="3">
    <source>
        <dbReference type="WBParaSite" id="ACRNAN_scaffold6424.g20456.t1"/>
    </source>
</evidence>